<proteinExistence type="predicted"/>
<comment type="caution">
    <text evidence="1">The sequence shown here is derived from an EMBL/GenBank/DDBJ whole genome shotgun (WGS) entry which is preliminary data.</text>
</comment>
<protein>
    <submittedName>
        <fullName evidence="1">Uncharacterized protein</fullName>
    </submittedName>
</protein>
<keyword evidence="2" id="KW-1185">Reference proteome</keyword>
<dbReference type="Proteomes" id="UP000186666">
    <property type="component" value="Unassembled WGS sequence"/>
</dbReference>
<evidence type="ECO:0000313" key="2">
    <source>
        <dbReference type="Proteomes" id="UP000186666"/>
    </source>
</evidence>
<organism evidence="1 2">
    <name type="scientific">Paenibacillus macquariensis</name>
    <dbReference type="NCBI Taxonomy" id="948756"/>
    <lineage>
        <taxon>Bacteria</taxon>
        <taxon>Bacillati</taxon>
        <taxon>Bacillota</taxon>
        <taxon>Bacilli</taxon>
        <taxon>Bacillales</taxon>
        <taxon>Paenibacillaceae</taxon>
        <taxon>Paenibacillus</taxon>
    </lineage>
</organism>
<reference evidence="1 2" key="1">
    <citation type="submission" date="2017-01" db="EMBL/GenBank/DDBJ databases">
        <authorList>
            <person name="Varghese N."/>
            <person name="Submissions S."/>
        </authorList>
    </citation>
    <scope>NUCLEOTIDE SEQUENCE [LARGE SCALE GENOMIC DNA]</scope>
    <source>
        <strain evidence="1 2">ATCC 23464</strain>
    </source>
</reference>
<sequence length="147" mass="18044">MRLKYFQRKKAQKQIKLIQEELVFYEPFYQSITQDDNWFIDNWNYLQSITKEHDGTDGLEEKYLLGLFLELRNQLTELTRIVDNYRGNIDISFFKDYIDQINKRITTKDNKEEIMIMMFFYSEMYEGAKRYERLKGKEKSNKEILLM</sequence>
<gene>
    <name evidence="1" type="ORF">SAMN05421578_10225</name>
</gene>
<name>A0ABY1JLZ1_9BACL</name>
<dbReference type="EMBL" id="FTNK01000002">
    <property type="protein sequence ID" value="SIQ44594.1"/>
    <property type="molecule type" value="Genomic_DNA"/>
</dbReference>
<accession>A0ABY1JLZ1</accession>
<evidence type="ECO:0000313" key="1">
    <source>
        <dbReference type="EMBL" id="SIQ44594.1"/>
    </source>
</evidence>
<dbReference type="RefSeq" id="WP_068592778.1">
    <property type="nucleotide sequence ID" value="NZ_FTNK01000002.1"/>
</dbReference>